<dbReference type="GO" id="GO:0042744">
    <property type="term" value="P:hydrogen peroxide catabolic process"/>
    <property type="evidence" value="ECO:0007669"/>
    <property type="project" value="UniProtKB-KW"/>
</dbReference>
<comment type="subcellular location">
    <subcellularLocation>
        <location evidence="13">Secreted</location>
    </subcellularLocation>
</comment>
<feature type="binding site" evidence="10">
    <location>
        <position position="79"/>
    </location>
    <ligand>
        <name>Ca(2+)</name>
        <dbReference type="ChEBI" id="CHEBI:29108"/>
        <label>1</label>
    </ligand>
</feature>
<dbReference type="GO" id="GO:0020037">
    <property type="term" value="F:heme binding"/>
    <property type="evidence" value="ECO:0007669"/>
    <property type="project" value="UniProtKB-UniRule"/>
</dbReference>
<feature type="binding site" evidence="10">
    <location>
        <position position="66"/>
    </location>
    <ligand>
        <name>Ca(2+)</name>
        <dbReference type="ChEBI" id="CHEBI:29108"/>
        <label>1</label>
    </ligand>
</feature>
<keyword evidence="13" id="KW-0964">Secreted</keyword>
<name>A0A7J0GL06_9ERIC</name>
<feature type="binding site" description="axial binding residue" evidence="10">
    <location>
        <position position="159"/>
    </location>
    <ligand>
        <name>heme b</name>
        <dbReference type="ChEBI" id="CHEBI:60344"/>
    </ligand>
    <ligandPart>
        <name>Fe</name>
        <dbReference type="ChEBI" id="CHEBI:18248"/>
    </ligandPart>
</feature>
<comment type="caution">
    <text evidence="15">The sequence shown here is derived from an EMBL/GenBank/DDBJ whole genome shotgun (WGS) entry which is preliminary data.</text>
</comment>
<gene>
    <name evidence="15" type="ORF">Acr_22g0008810</name>
</gene>
<dbReference type="Gene3D" id="1.10.420.10">
    <property type="entry name" value="Peroxidase, domain 2"/>
    <property type="match status" value="1"/>
</dbReference>
<dbReference type="OrthoDB" id="2113341at2759"/>
<keyword evidence="3 13" id="KW-0575">Peroxidase</keyword>
<dbReference type="GO" id="GO:0140825">
    <property type="term" value="F:lactoperoxidase activity"/>
    <property type="evidence" value="ECO:0007669"/>
    <property type="project" value="UniProtKB-EC"/>
</dbReference>
<feature type="active site" description="Proton acceptor" evidence="8">
    <location>
        <position position="56"/>
    </location>
</feature>
<evidence type="ECO:0000256" key="12">
    <source>
        <dbReference type="PIRSR" id="PIRSR600823-5"/>
    </source>
</evidence>
<comment type="similarity">
    <text evidence="13">Belongs to the peroxidase family. Classical plant (class III) peroxidase subfamily.</text>
</comment>
<feature type="binding site" evidence="10">
    <location>
        <position position="62"/>
    </location>
    <ligand>
        <name>Ca(2+)</name>
        <dbReference type="ChEBI" id="CHEBI:29108"/>
        <label>1</label>
    </ligand>
</feature>
<sequence>MFVVLLWLDQVEGGRLSYDFYDRTCPQVEEIVRAGLQSISLYDPSSPAALLRLMFHDCQVQGCDASILIDPNDFTIPSEMGSQKNFGIRKRESISILKSMRYPAGPGSESLWAGEIRVPFPAMNLPMLPPANLGVEGMLGVFAKKGMSIEESVAIMGAHTLGITHCFNLFGRTNIEAGLEMMLRLCCPMGSLTPNTSFVLNDPTAFIFDNNYYINAVNGRGILMVDAELPLHPRTAPFVQRFAADQEGFFRAFTSAFVKLSSYGVLTGDQGVIRTSCNII</sequence>
<keyword evidence="16" id="KW-1185">Reference proteome</keyword>
<feature type="domain" description="Plant heme peroxidase family profile" evidence="14">
    <location>
        <begin position="15"/>
        <end position="280"/>
    </location>
</feature>
<evidence type="ECO:0000256" key="13">
    <source>
        <dbReference type="RuleBase" id="RU362060"/>
    </source>
</evidence>
<dbReference type="AlphaFoldDB" id="A0A7J0GL06"/>
<feature type="binding site" evidence="10">
    <location>
        <position position="60"/>
    </location>
    <ligand>
        <name>Ca(2+)</name>
        <dbReference type="ChEBI" id="CHEBI:29108"/>
        <label>1</label>
    </ligand>
</feature>
<comment type="cofactor">
    <cofactor evidence="10 13">
        <name>Ca(2+)</name>
        <dbReference type="ChEBI" id="CHEBI:29108"/>
    </cofactor>
    <text evidence="10 13">Binds 2 calcium ions per subunit.</text>
</comment>
<feature type="site" description="Transition state stabilizer" evidence="11">
    <location>
        <position position="52"/>
    </location>
</feature>
<dbReference type="EMBL" id="BJWL01000022">
    <property type="protein sequence ID" value="GFZ11483.1"/>
    <property type="molecule type" value="Genomic_DNA"/>
</dbReference>
<feature type="binding site" evidence="10">
    <location>
        <position position="64"/>
    </location>
    <ligand>
        <name>Ca(2+)</name>
        <dbReference type="ChEBI" id="CHEBI:29108"/>
        <label>1</label>
    </ligand>
</feature>
<feature type="binding site" evidence="10">
    <location>
        <position position="57"/>
    </location>
    <ligand>
        <name>Ca(2+)</name>
        <dbReference type="ChEBI" id="CHEBI:29108"/>
        <label>1</label>
    </ligand>
</feature>
<dbReference type="GO" id="GO:0046872">
    <property type="term" value="F:metal ion binding"/>
    <property type="evidence" value="ECO:0007669"/>
    <property type="project" value="UniProtKB-UniRule"/>
</dbReference>
<comment type="cofactor">
    <cofactor evidence="10 13">
        <name>heme b</name>
        <dbReference type="ChEBI" id="CHEBI:60344"/>
    </cofactor>
    <text evidence="10 13">Binds 1 heme b (iron(II)-protoporphyrin IX) group per subunit.</text>
</comment>
<dbReference type="GO" id="GO:0005576">
    <property type="term" value="C:extracellular region"/>
    <property type="evidence" value="ECO:0007669"/>
    <property type="project" value="UniProtKB-SubCell"/>
</dbReference>
<evidence type="ECO:0000256" key="7">
    <source>
        <dbReference type="ARBA" id="ARBA00023004"/>
    </source>
</evidence>
<evidence type="ECO:0000256" key="9">
    <source>
        <dbReference type="PIRSR" id="PIRSR600823-2"/>
    </source>
</evidence>
<dbReference type="InterPro" id="IPR010255">
    <property type="entry name" value="Haem_peroxidase_sf"/>
</dbReference>
<feature type="disulfide bond" evidence="12">
    <location>
        <begin position="58"/>
        <end position="63"/>
    </location>
</feature>
<proteinExistence type="inferred from homology"/>
<evidence type="ECO:0000256" key="2">
    <source>
        <dbReference type="ARBA" id="ARBA00012313"/>
    </source>
</evidence>
<feature type="binding site" evidence="10">
    <location>
        <position position="204"/>
    </location>
    <ligand>
        <name>Ca(2+)</name>
        <dbReference type="ChEBI" id="CHEBI:29108"/>
        <label>2</label>
    </ligand>
</feature>
<evidence type="ECO:0000256" key="3">
    <source>
        <dbReference type="ARBA" id="ARBA00022559"/>
    </source>
</evidence>
<accession>A0A7J0GL06</accession>
<reference evidence="15 16" key="1">
    <citation type="submission" date="2019-07" db="EMBL/GenBank/DDBJ databases">
        <title>De Novo Assembly of kiwifruit Actinidia rufa.</title>
        <authorList>
            <person name="Sugita-Konishi S."/>
            <person name="Sato K."/>
            <person name="Mori E."/>
            <person name="Abe Y."/>
            <person name="Kisaki G."/>
            <person name="Hamano K."/>
            <person name="Suezawa K."/>
            <person name="Otani M."/>
            <person name="Fukuda T."/>
            <person name="Manabe T."/>
            <person name="Gomi K."/>
            <person name="Tabuchi M."/>
            <person name="Akimitsu K."/>
            <person name="Kataoka I."/>
        </authorList>
    </citation>
    <scope>NUCLEOTIDE SEQUENCE [LARGE SCALE GENOMIC DNA]</scope>
    <source>
        <strain evidence="16">cv. Fuchu</strain>
    </source>
</reference>
<evidence type="ECO:0000256" key="5">
    <source>
        <dbReference type="ARBA" id="ARBA00022723"/>
    </source>
</evidence>
<dbReference type="EC" id="1.11.1.7" evidence="2 13"/>
<keyword evidence="10 13" id="KW-0106">Calcium</keyword>
<evidence type="ECO:0000313" key="16">
    <source>
        <dbReference type="Proteomes" id="UP000585474"/>
    </source>
</evidence>
<evidence type="ECO:0000256" key="10">
    <source>
        <dbReference type="PIRSR" id="PIRSR600823-3"/>
    </source>
</evidence>
<protein>
    <recommendedName>
        <fullName evidence="2 13">Peroxidase</fullName>
        <ecNumber evidence="2 13">1.11.1.7</ecNumber>
    </recommendedName>
</protein>
<dbReference type="PRINTS" id="PR00461">
    <property type="entry name" value="PLPEROXIDASE"/>
</dbReference>
<dbReference type="PANTHER" id="PTHR31517">
    <property type="match status" value="1"/>
</dbReference>
<dbReference type="PANTHER" id="PTHR31517:SF81">
    <property type="entry name" value="PEROXIDASE"/>
    <property type="match status" value="1"/>
</dbReference>
<dbReference type="GO" id="GO:0006979">
    <property type="term" value="P:response to oxidative stress"/>
    <property type="evidence" value="ECO:0007669"/>
    <property type="project" value="UniProtKB-UniRule"/>
</dbReference>
<evidence type="ECO:0000256" key="4">
    <source>
        <dbReference type="ARBA" id="ARBA00022617"/>
    </source>
</evidence>
<dbReference type="Pfam" id="PF00141">
    <property type="entry name" value="peroxidase"/>
    <property type="match status" value="2"/>
</dbReference>
<feature type="binding site" evidence="9">
    <location>
        <position position="129"/>
    </location>
    <ligand>
        <name>substrate</name>
    </ligand>
</feature>
<dbReference type="InterPro" id="IPR002016">
    <property type="entry name" value="Haem_peroxidase"/>
</dbReference>
<comment type="catalytic activity">
    <reaction evidence="1 13">
        <text>2 a phenolic donor + H2O2 = 2 a phenolic radical donor + 2 H2O</text>
        <dbReference type="Rhea" id="RHEA:56136"/>
        <dbReference type="ChEBI" id="CHEBI:15377"/>
        <dbReference type="ChEBI" id="CHEBI:16240"/>
        <dbReference type="ChEBI" id="CHEBI:139520"/>
        <dbReference type="ChEBI" id="CHEBI:139521"/>
        <dbReference type="EC" id="1.11.1.7"/>
    </reaction>
</comment>
<evidence type="ECO:0000256" key="1">
    <source>
        <dbReference type="ARBA" id="ARBA00000189"/>
    </source>
</evidence>
<dbReference type="Gene3D" id="1.10.520.10">
    <property type="match status" value="1"/>
</dbReference>
<keyword evidence="6 13" id="KW-0560">Oxidoreductase</keyword>
<evidence type="ECO:0000259" key="14">
    <source>
        <dbReference type="PROSITE" id="PS50873"/>
    </source>
</evidence>
<dbReference type="PROSITE" id="PS50873">
    <property type="entry name" value="PEROXIDASE_4"/>
    <property type="match status" value="1"/>
</dbReference>
<evidence type="ECO:0000256" key="11">
    <source>
        <dbReference type="PIRSR" id="PIRSR600823-4"/>
    </source>
</evidence>
<keyword evidence="5 10" id="KW-0479">Metal-binding</keyword>
<evidence type="ECO:0000313" key="15">
    <source>
        <dbReference type="EMBL" id="GFZ11483.1"/>
    </source>
</evidence>
<evidence type="ECO:0000256" key="8">
    <source>
        <dbReference type="PIRSR" id="PIRSR600823-1"/>
    </source>
</evidence>
<feature type="disulfide bond" evidence="12">
    <location>
        <begin position="166"/>
        <end position="187"/>
    </location>
</feature>
<dbReference type="Proteomes" id="UP000585474">
    <property type="component" value="Unassembled WGS sequence"/>
</dbReference>
<evidence type="ECO:0000256" key="6">
    <source>
        <dbReference type="ARBA" id="ARBA00023002"/>
    </source>
</evidence>
<dbReference type="PRINTS" id="PR00458">
    <property type="entry name" value="PEROXIDASE"/>
</dbReference>
<comment type="function">
    <text evidence="13">Removal of H(2)O(2), oxidation of toxic reductants, biosynthesis and degradation of lignin, suberization, auxin catabolism, response to environmental stresses such as wounding, pathogen attack and oxidative stress.</text>
</comment>
<feature type="binding site" evidence="10">
    <location>
        <position position="160"/>
    </location>
    <ligand>
        <name>Ca(2+)</name>
        <dbReference type="ChEBI" id="CHEBI:29108"/>
        <label>2</label>
    </ligand>
</feature>
<dbReference type="InterPro" id="IPR000823">
    <property type="entry name" value="Peroxidase_pln"/>
</dbReference>
<organism evidence="15 16">
    <name type="scientific">Actinidia rufa</name>
    <dbReference type="NCBI Taxonomy" id="165716"/>
    <lineage>
        <taxon>Eukaryota</taxon>
        <taxon>Viridiplantae</taxon>
        <taxon>Streptophyta</taxon>
        <taxon>Embryophyta</taxon>
        <taxon>Tracheophyta</taxon>
        <taxon>Spermatophyta</taxon>
        <taxon>Magnoliopsida</taxon>
        <taxon>eudicotyledons</taxon>
        <taxon>Gunneridae</taxon>
        <taxon>Pentapetalae</taxon>
        <taxon>asterids</taxon>
        <taxon>Ericales</taxon>
        <taxon>Actinidiaceae</taxon>
        <taxon>Actinidia</taxon>
    </lineage>
</organism>
<feature type="binding site" evidence="10">
    <location>
        <position position="209"/>
    </location>
    <ligand>
        <name>Ca(2+)</name>
        <dbReference type="ChEBI" id="CHEBI:29108"/>
        <label>2</label>
    </ligand>
</feature>
<keyword evidence="13" id="KW-0376">Hydrogen peroxide</keyword>
<dbReference type="SUPFAM" id="SSF48113">
    <property type="entry name" value="Heme-dependent peroxidases"/>
    <property type="match status" value="1"/>
</dbReference>
<keyword evidence="7 10" id="KW-0408">Iron</keyword>
<keyword evidence="12" id="KW-1015">Disulfide bond</keyword>
<keyword evidence="4 13" id="KW-0349">Heme</keyword>